<dbReference type="Proteomes" id="UP000696280">
    <property type="component" value="Unassembled WGS sequence"/>
</dbReference>
<accession>A0A9N9PUR0</accession>
<dbReference type="PRINTS" id="PR00081">
    <property type="entry name" value="GDHRDH"/>
</dbReference>
<protein>
    <recommendedName>
        <fullName evidence="6">NAD(P)-binding protein</fullName>
    </recommendedName>
</protein>
<dbReference type="PANTHER" id="PTHR42760:SF37">
    <property type="entry name" value="CLAVALDEHYDE DEHYDROGENASE"/>
    <property type="match status" value="1"/>
</dbReference>
<keyword evidence="2" id="KW-0560">Oxidoreductase</keyword>
<dbReference type="EMBL" id="CAJVRL010000099">
    <property type="protein sequence ID" value="CAG8960531.1"/>
    <property type="molecule type" value="Genomic_DNA"/>
</dbReference>
<dbReference type="OrthoDB" id="1933717at2759"/>
<dbReference type="InterPro" id="IPR036291">
    <property type="entry name" value="NAD(P)-bd_dom_sf"/>
</dbReference>
<comment type="similarity">
    <text evidence="1 3">Belongs to the short-chain dehydrogenases/reductases (SDR) family.</text>
</comment>
<evidence type="ECO:0008006" key="6">
    <source>
        <dbReference type="Google" id="ProtNLM"/>
    </source>
</evidence>
<reference evidence="4" key="1">
    <citation type="submission" date="2021-07" db="EMBL/GenBank/DDBJ databases">
        <authorList>
            <person name="Durling M."/>
        </authorList>
    </citation>
    <scope>NUCLEOTIDE SEQUENCE</scope>
</reference>
<dbReference type="AlphaFoldDB" id="A0A9N9PUR0"/>
<sequence length="296" mass="32595">MASYPPIPPQMGANFTKTIHNDTYSAIDPTKSDYTGRYIFITGASKGVGLATGIAYAKAGAKGIALSARSDLETARQKVLEAAKSAGKSAPQVLTFKSDVTKWEDVAHAAAETEKEFGRLDILINNAGFTEHWLPVADTDSNDWWTSFEVNIRGVYFQTKALLPLMLKGGDKTFVNVASVGAHALIPGASGYQTTKAALLRFTEHFMVDYAQQGVLAYCINPGGIPTDLALRLPTTLHEWLVDTVEMASDSMVFLTAEKRDWLAGRYIDCKWDMLELMSKRDEIENTDKLRMRMIV</sequence>
<evidence type="ECO:0000256" key="2">
    <source>
        <dbReference type="ARBA" id="ARBA00023002"/>
    </source>
</evidence>
<organism evidence="4 5">
    <name type="scientific">Hymenoscyphus fraxineus</name>
    <dbReference type="NCBI Taxonomy" id="746836"/>
    <lineage>
        <taxon>Eukaryota</taxon>
        <taxon>Fungi</taxon>
        <taxon>Dikarya</taxon>
        <taxon>Ascomycota</taxon>
        <taxon>Pezizomycotina</taxon>
        <taxon>Leotiomycetes</taxon>
        <taxon>Helotiales</taxon>
        <taxon>Helotiaceae</taxon>
        <taxon>Hymenoscyphus</taxon>
    </lineage>
</organism>
<evidence type="ECO:0000256" key="1">
    <source>
        <dbReference type="ARBA" id="ARBA00006484"/>
    </source>
</evidence>
<proteinExistence type="inferred from homology"/>
<evidence type="ECO:0000256" key="3">
    <source>
        <dbReference type="RuleBase" id="RU000363"/>
    </source>
</evidence>
<dbReference type="PRINTS" id="PR00080">
    <property type="entry name" value="SDRFAMILY"/>
</dbReference>
<evidence type="ECO:0000313" key="4">
    <source>
        <dbReference type="EMBL" id="CAG8960531.1"/>
    </source>
</evidence>
<dbReference type="GO" id="GO:0016616">
    <property type="term" value="F:oxidoreductase activity, acting on the CH-OH group of donors, NAD or NADP as acceptor"/>
    <property type="evidence" value="ECO:0007669"/>
    <property type="project" value="TreeGrafter"/>
</dbReference>
<dbReference type="SUPFAM" id="SSF51735">
    <property type="entry name" value="NAD(P)-binding Rossmann-fold domains"/>
    <property type="match status" value="1"/>
</dbReference>
<keyword evidence="5" id="KW-1185">Reference proteome</keyword>
<dbReference type="Pfam" id="PF00106">
    <property type="entry name" value="adh_short"/>
    <property type="match status" value="1"/>
</dbReference>
<evidence type="ECO:0000313" key="5">
    <source>
        <dbReference type="Proteomes" id="UP000696280"/>
    </source>
</evidence>
<comment type="caution">
    <text evidence="4">The sequence shown here is derived from an EMBL/GenBank/DDBJ whole genome shotgun (WGS) entry which is preliminary data.</text>
</comment>
<dbReference type="CDD" id="cd05233">
    <property type="entry name" value="SDR_c"/>
    <property type="match status" value="1"/>
</dbReference>
<name>A0A9N9PUR0_9HELO</name>
<gene>
    <name evidence="4" type="ORF">HYFRA_00008251</name>
</gene>
<dbReference type="Gene3D" id="3.40.50.720">
    <property type="entry name" value="NAD(P)-binding Rossmann-like Domain"/>
    <property type="match status" value="1"/>
</dbReference>
<dbReference type="PANTHER" id="PTHR42760">
    <property type="entry name" value="SHORT-CHAIN DEHYDROGENASES/REDUCTASES FAMILY MEMBER"/>
    <property type="match status" value="1"/>
</dbReference>
<dbReference type="InterPro" id="IPR002347">
    <property type="entry name" value="SDR_fam"/>
</dbReference>